<reference evidence="1 2" key="1">
    <citation type="journal article" date="2022" name="DNA Res.">
        <title>Chromosomal-level genome assembly of the orchid tree Bauhinia variegata (Leguminosae; Cercidoideae) supports the allotetraploid origin hypothesis of Bauhinia.</title>
        <authorList>
            <person name="Zhong Y."/>
            <person name="Chen Y."/>
            <person name="Zheng D."/>
            <person name="Pang J."/>
            <person name="Liu Y."/>
            <person name="Luo S."/>
            <person name="Meng S."/>
            <person name="Qian L."/>
            <person name="Wei D."/>
            <person name="Dai S."/>
            <person name="Zhou R."/>
        </authorList>
    </citation>
    <scope>NUCLEOTIDE SEQUENCE [LARGE SCALE GENOMIC DNA]</scope>
    <source>
        <strain evidence="1">BV-YZ2020</strain>
    </source>
</reference>
<evidence type="ECO:0000313" key="2">
    <source>
        <dbReference type="Proteomes" id="UP000828941"/>
    </source>
</evidence>
<keyword evidence="2" id="KW-1185">Reference proteome</keyword>
<organism evidence="1 2">
    <name type="scientific">Bauhinia variegata</name>
    <name type="common">Purple orchid tree</name>
    <name type="synonym">Phanera variegata</name>
    <dbReference type="NCBI Taxonomy" id="167791"/>
    <lineage>
        <taxon>Eukaryota</taxon>
        <taxon>Viridiplantae</taxon>
        <taxon>Streptophyta</taxon>
        <taxon>Embryophyta</taxon>
        <taxon>Tracheophyta</taxon>
        <taxon>Spermatophyta</taxon>
        <taxon>Magnoliopsida</taxon>
        <taxon>eudicotyledons</taxon>
        <taxon>Gunneridae</taxon>
        <taxon>Pentapetalae</taxon>
        <taxon>rosids</taxon>
        <taxon>fabids</taxon>
        <taxon>Fabales</taxon>
        <taxon>Fabaceae</taxon>
        <taxon>Cercidoideae</taxon>
        <taxon>Cercideae</taxon>
        <taxon>Bauhiniinae</taxon>
        <taxon>Bauhinia</taxon>
    </lineage>
</organism>
<dbReference type="Proteomes" id="UP000828941">
    <property type="component" value="Chromosome 8"/>
</dbReference>
<evidence type="ECO:0000313" key="1">
    <source>
        <dbReference type="EMBL" id="KAI4328634.1"/>
    </source>
</evidence>
<protein>
    <submittedName>
        <fullName evidence="1">Uncharacterized protein</fullName>
    </submittedName>
</protein>
<dbReference type="EMBL" id="CM039433">
    <property type="protein sequence ID" value="KAI4328634.1"/>
    <property type="molecule type" value="Genomic_DNA"/>
</dbReference>
<gene>
    <name evidence="1" type="ORF">L6164_020970</name>
</gene>
<accession>A0ACB9MX26</accession>
<name>A0ACB9MX26_BAUVA</name>
<comment type="caution">
    <text evidence="1">The sequence shown here is derived from an EMBL/GenBank/DDBJ whole genome shotgun (WGS) entry which is preliminary data.</text>
</comment>
<proteinExistence type="predicted"/>
<sequence length="280" mass="32517">MNPDQCGLKCVRLRGLYKLKKFVAIRIEEIDVDAPNLEDFQYEAAFVDFPLKINVDKCRNLRGIDLSSLHTIIITNQWLFELFRKFHLLERLRLHECMFSERVKVSCDSLKVLEMSNYLNLNEVIIDAPNLCSLKICTSVEMPILTFLKISSLTYFEIILRFRKYWDFQKLREFLQGFEYRDILASLSLHIGSLSEFNPDILRVISVSLPSIKHLNLITSPWFKTPRLHLVSGLLWSCPATISIQVEHRISYSVVEILKKVLIDRKQDAVQVISNVGGIV</sequence>